<dbReference type="AlphaFoldDB" id="A0A250F7I0"/>
<feature type="transmembrane region" description="Helical" evidence="2">
    <location>
        <begin position="249"/>
        <end position="268"/>
    </location>
</feature>
<reference evidence="4" key="1">
    <citation type="submission" date="2017-06" db="EMBL/GenBank/DDBJ databases">
        <title>Capnocytophaga spp. assemblies.</title>
        <authorList>
            <person name="Gulvik C.A."/>
        </authorList>
    </citation>
    <scope>NUCLEOTIDE SEQUENCE [LARGE SCALE GENOMIC DNA]</scope>
    <source>
        <strain evidence="4">H6253</strain>
    </source>
</reference>
<accession>A0A250F7I0</accession>
<evidence type="ECO:0000256" key="2">
    <source>
        <dbReference type="SAM" id="Phobius"/>
    </source>
</evidence>
<proteinExistence type="predicted"/>
<dbReference type="Proteomes" id="UP000217276">
    <property type="component" value="Chromosome"/>
</dbReference>
<keyword evidence="2" id="KW-0472">Membrane</keyword>
<protein>
    <submittedName>
        <fullName evidence="3">Uncharacterized protein</fullName>
    </submittedName>
</protein>
<evidence type="ECO:0000256" key="1">
    <source>
        <dbReference type="SAM" id="Coils"/>
    </source>
</evidence>
<dbReference type="KEGG" id="clk:CGC53_01295"/>
<dbReference type="EMBL" id="CP022384">
    <property type="protein sequence ID" value="ATA81083.1"/>
    <property type="molecule type" value="Genomic_DNA"/>
</dbReference>
<feature type="coiled-coil region" evidence="1">
    <location>
        <begin position="527"/>
        <end position="585"/>
    </location>
</feature>
<keyword evidence="2" id="KW-1133">Transmembrane helix</keyword>
<name>A0A250F7I0_9FLAO</name>
<evidence type="ECO:0000313" key="4">
    <source>
        <dbReference type="Proteomes" id="UP000217276"/>
    </source>
</evidence>
<keyword evidence="2" id="KW-0812">Transmembrane</keyword>
<gene>
    <name evidence="3" type="ORF">CGC53_01295</name>
</gene>
<keyword evidence="1" id="KW-0175">Coiled coil</keyword>
<keyword evidence="4" id="KW-1185">Reference proteome</keyword>
<feature type="transmembrane region" description="Helical" evidence="2">
    <location>
        <begin position="597"/>
        <end position="614"/>
    </location>
</feature>
<feature type="transmembrane region" description="Helical" evidence="2">
    <location>
        <begin position="280"/>
        <end position="302"/>
    </location>
</feature>
<dbReference type="RefSeq" id="WP_095913005.1">
    <property type="nucleotide sequence ID" value="NZ_CP022384.1"/>
</dbReference>
<evidence type="ECO:0000313" key="3">
    <source>
        <dbReference type="EMBL" id="ATA81083.1"/>
    </source>
</evidence>
<sequence length="616" mass="69160">MDNLTNQQINQGLYRRLQEGSLYAPYMPASDCSSKLLGRGDTSFAITNMAATARKYQHHTKLLTLRFFSSYKSLYSLCSALHQFLFWHFQYAIDGDAQMLRSPACSWASRHSGIDCKSYSIFGSTVLLNLGIKHYMRRIVQPSHPDGYTHVYLVIPKNQNTTNLNSGYYVIDGTINTEKELPYLKHDDVLMGSSENQLTGTSLAAPATPDLTDDVGAELSGLLNQSYQVSKDISQTSEAYLKQEKINKVNAIGGAASALATAVLAVGVKTAVISNAVPGIGTIIGLCIAAVTAVVALAIMLWGNPCKGAFYTSDFINENLKTGFYEQFKNAMDRVRNKLAQGLETVAISDLNSIIREIDLGIAHYRHECQVHNQKCSIDILQSYSDFVDEIKEAVDNMVQMLVAKLSENFEVQIINKPAPTSQRSWYFIVPAAKDVTTATYRYIQVSSKQSLQGVYPYDAPVSFTQWLNSTAQTIQVKYGLPAANAYRSEMQTFESRITAIRQNVWLPVDVRVLQEEPLRKLQHQLYQKYDQEYRQQLVEREKAQLEAYRQSNSVFWKGLKELRAQRLNDERNSHENLRKIATQEANKRLGLEDKKLLNLALLGALGIGIIYSMKN</sequence>
<organism evidence="3 4">
    <name type="scientific">Capnocytophaga leadbetteri</name>
    <dbReference type="NCBI Taxonomy" id="327575"/>
    <lineage>
        <taxon>Bacteria</taxon>
        <taxon>Pseudomonadati</taxon>
        <taxon>Bacteroidota</taxon>
        <taxon>Flavobacteriia</taxon>
        <taxon>Flavobacteriales</taxon>
        <taxon>Flavobacteriaceae</taxon>
        <taxon>Capnocytophaga</taxon>
    </lineage>
</organism>